<dbReference type="Proteomes" id="UP001162992">
    <property type="component" value="Chromosome 13"/>
</dbReference>
<reference evidence="2" key="1">
    <citation type="journal article" date="2024" name="Proc. Natl. Acad. Sci. U.S.A.">
        <title>Extraordinary preservation of gene collinearity over three hundred million years revealed in homosporous lycophytes.</title>
        <authorList>
            <person name="Li C."/>
            <person name="Wickell D."/>
            <person name="Kuo L.Y."/>
            <person name="Chen X."/>
            <person name="Nie B."/>
            <person name="Liao X."/>
            <person name="Peng D."/>
            <person name="Ji J."/>
            <person name="Jenkins J."/>
            <person name="Williams M."/>
            <person name="Shu S."/>
            <person name="Plott C."/>
            <person name="Barry K."/>
            <person name="Rajasekar S."/>
            <person name="Grimwood J."/>
            <person name="Han X."/>
            <person name="Sun S."/>
            <person name="Hou Z."/>
            <person name="He W."/>
            <person name="Dai G."/>
            <person name="Sun C."/>
            <person name="Schmutz J."/>
            <person name="Leebens-Mack J.H."/>
            <person name="Li F.W."/>
            <person name="Wang L."/>
        </authorList>
    </citation>
    <scope>NUCLEOTIDE SEQUENCE [LARGE SCALE GENOMIC DNA]</scope>
    <source>
        <strain evidence="2">cv. PW_Plant_1</strain>
    </source>
</reference>
<accession>A0ACC2BTJ2</accession>
<dbReference type="EMBL" id="CM055104">
    <property type="protein sequence ID" value="KAJ7533070.1"/>
    <property type="molecule type" value="Genomic_DNA"/>
</dbReference>
<protein>
    <submittedName>
        <fullName evidence="1">Uncharacterized protein</fullName>
    </submittedName>
</protein>
<evidence type="ECO:0000313" key="1">
    <source>
        <dbReference type="EMBL" id="KAJ7533070.1"/>
    </source>
</evidence>
<name>A0ACC2BTJ2_DIPCM</name>
<comment type="caution">
    <text evidence="1">The sequence shown here is derived from an EMBL/GenBank/DDBJ whole genome shotgun (WGS) entry which is preliminary data.</text>
</comment>
<gene>
    <name evidence="1" type="ORF">O6H91_13G031700</name>
</gene>
<organism evidence="1 2">
    <name type="scientific">Diphasiastrum complanatum</name>
    <name type="common">Issler's clubmoss</name>
    <name type="synonym">Lycopodium complanatum</name>
    <dbReference type="NCBI Taxonomy" id="34168"/>
    <lineage>
        <taxon>Eukaryota</taxon>
        <taxon>Viridiplantae</taxon>
        <taxon>Streptophyta</taxon>
        <taxon>Embryophyta</taxon>
        <taxon>Tracheophyta</taxon>
        <taxon>Lycopodiopsida</taxon>
        <taxon>Lycopodiales</taxon>
        <taxon>Lycopodiaceae</taxon>
        <taxon>Lycopodioideae</taxon>
        <taxon>Diphasiastrum</taxon>
    </lineage>
</organism>
<sequence length="365" mass="42104">MEDGAYRKHARIHAPSAPGFLRCFRPMWYNCMSRLQRFVDYSVQVGGPLYIILAVILISCVIYLLFTAILPGIYQFYSIHWILHTAVASWLTFNVFFNYYNCVCTDPGTPSNVDLAPDSQIIGRREVSESNFSAMIRWCKRCQKPKPPLTHHCHICHRCILKMDHHCPWMHNCIGYFNYRYFFIFLLYLWAGCGYAMYMASLLLFAQNDQEDSRVLFTFILALAVFGSLSCLVGWHLYLIMSAQTTIEFHTNCRRRKEARLRGEVWGNEFDLGMFQNFRNVFDRGGSGWWWLMVLLPIRCAPKGDGMHFVSRHMSCQPARVIGLHTPATNSSSVPIPDDAISKREYICKKQASTAHVSLSSVDIV</sequence>
<keyword evidence="2" id="KW-1185">Reference proteome</keyword>
<proteinExistence type="predicted"/>
<evidence type="ECO:0000313" key="2">
    <source>
        <dbReference type="Proteomes" id="UP001162992"/>
    </source>
</evidence>